<reference evidence="1" key="4">
    <citation type="submission" date="2025-09" db="UniProtKB">
        <authorList>
            <consortium name="Ensembl"/>
        </authorList>
    </citation>
    <scope>IDENTIFICATION</scope>
    <source>
        <strain evidence="1">17573</strain>
    </source>
</reference>
<reference evidence="1" key="3">
    <citation type="submission" date="2025-08" db="UniProtKB">
        <authorList>
            <consortium name="Ensembl"/>
        </authorList>
    </citation>
    <scope>IDENTIFICATION</scope>
    <source>
        <strain evidence="1">17573</strain>
    </source>
</reference>
<dbReference type="GO" id="GO:0051898">
    <property type="term" value="P:negative regulation of phosphatidylinositol 3-kinase/protein kinase B signal transduction"/>
    <property type="evidence" value="ECO:0000318"/>
    <property type="project" value="GO_Central"/>
</dbReference>
<dbReference type="GO" id="GO:0043065">
    <property type="term" value="P:positive regulation of apoptotic process"/>
    <property type="evidence" value="ECO:0000318"/>
    <property type="project" value="GO_Central"/>
</dbReference>
<dbReference type="GO" id="GO:0042771">
    <property type="term" value="P:intrinsic apoptotic signaling pathway in response to DNA damage by p53 class mediator"/>
    <property type="evidence" value="ECO:0000318"/>
    <property type="project" value="GO_Central"/>
</dbReference>
<dbReference type="AlphaFoldDB" id="A0A1D5Q6Q1"/>
<dbReference type="Ensembl" id="ENSMMUT00000075727.2">
    <property type="protein sequence ID" value="ENSMMUP00000043717.2"/>
    <property type="gene ID" value="ENSMMUG00000047008.2"/>
</dbReference>
<keyword evidence="2" id="KW-1185">Reference proteome</keyword>
<dbReference type="Bgee" id="ENSMMUG00000047008">
    <property type="expression patterns" value="Expressed in adipose tissue and 19 other cell types or tissues"/>
</dbReference>
<proteinExistence type="predicted"/>
<evidence type="ECO:0000313" key="2">
    <source>
        <dbReference type="Proteomes" id="UP000006718"/>
    </source>
</evidence>
<dbReference type="InParanoid" id="A0A1D5Q6Q1"/>
<sequence length="192" mass="21191">MLHVARWKAWACGGGAGAEGMDGPWEEGRRLRRAEDEDSAPGRSQTLRACPAQGLRATGLASYGMRGSWHGSPLPAVVLPCVLQTVLSPLALCQAWRRAVPYGVPSQCLRNQEASLVPKGVPRAWHPGPLQNGLWTHLEKEELLGLKPTPGGFLLLRSFWDPHPSRPFLCTLLPPPLRIFPPLRCSAWRWWG</sequence>
<dbReference type="VEuPathDB" id="HostDB:ENSMMUG00000047008"/>
<evidence type="ECO:0000313" key="1">
    <source>
        <dbReference type="Ensembl" id="ENSMMUP00000043717.2"/>
    </source>
</evidence>
<dbReference type="GO" id="GO:0005886">
    <property type="term" value="C:plasma membrane"/>
    <property type="evidence" value="ECO:0000318"/>
    <property type="project" value="GO_Central"/>
</dbReference>
<reference evidence="2" key="1">
    <citation type="journal article" date="2007" name="Science">
        <title>Evolutionary and biomedical insights from the rhesus macaque genome.</title>
        <authorList>
            <person name="Gibbs R.A."/>
            <person name="Rogers J."/>
            <person name="Katze M.G."/>
            <person name="Bumgarner R."/>
            <person name="Weinstock G.M."/>
            <person name="Mardis E.R."/>
            <person name="Remington K.A."/>
            <person name="Strausberg R.L."/>
            <person name="Venter J.C."/>
            <person name="Wilson R.K."/>
            <person name="Batzer M.A."/>
            <person name="Bustamante C.D."/>
            <person name="Eichler E.E."/>
            <person name="Hahn M.W."/>
            <person name="Hardison R.C."/>
            <person name="Makova K.D."/>
            <person name="Miller W."/>
            <person name="Milosavljevic A."/>
            <person name="Palermo R.E."/>
            <person name="Siepel A."/>
            <person name="Sikela J.M."/>
            <person name="Attaway T."/>
            <person name="Bell S."/>
            <person name="Bernard K.E."/>
            <person name="Buhay C.J."/>
            <person name="Chandrabose M.N."/>
            <person name="Dao M."/>
            <person name="Davis C."/>
            <person name="Delehaunty K.D."/>
            <person name="Ding Y."/>
            <person name="Dinh H.H."/>
            <person name="Dugan-Rocha S."/>
            <person name="Fulton L.A."/>
            <person name="Gabisi R.A."/>
            <person name="Garner T.T."/>
            <person name="Godfrey J."/>
            <person name="Hawes A.C."/>
            <person name="Hernandez J."/>
            <person name="Hines S."/>
            <person name="Holder M."/>
            <person name="Hume J."/>
            <person name="Jhangiani S.N."/>
            <person name="Joshi V."/>
            <person name="Khan Z.M."/>
            <person name="Kirkness E.F."/>
            <person name="Cree A."/>
            <person name="Fowler R.G."/>
            <person name="Lee S."/>
            <person name="Lewis L.R."/>
            <person name="Li Z."/>
            <person name="Liu Y.-S."/>
            <person name="Moore S.M."/>
            <person name="Muzny D."/>
            <person name="Nazareth L.V."/>
            <person name="Ngo D.N."/>
            <person name="Okwuonu G.O."/>
            <person name="Pai G."/>
            <person name="Parker D."/>
            <person name="Paul H.A."/>
            <person name="Pfannkoch C."/>
            <person name="Pohl C.S."/>
            <person name="Rogers Y.-H.C."/>
            <person name="Ruiz S.J."/>
            <person name="Sabo A."/>
            <person name="Santibanez J."/>
            <person name="Schneider B.W."/>
            <person name="Smith S.M."/>
            <person name="Sodergren E."/>
            <person name="Svatek A.F."/>
            <person name="Utterback T.R."/>
            <person name="Vattathil S."/>
            <person name="Warren W."/>
            <person name="White C.S."/>
            <person name="Chinwalla A.T."/>
            <person name="Feng Y."/>
            <person name="Halpern A.L."/>
            <person name="Hillier L.W."/>
            <person name="Huang X."/>
            <person name="Minx P."/>
            <person name="Nelson J.O."/>
            <person name="Pepin K.H."/>
            <person name="Qin X."/>
            <person name="Sutton G.G."/>
            <person name="Venter E."/>
            <person name="Walenz B.P."/>
            <person name="Wallis J.W."/>
            <person name="Worley K.C."/>
            <person name="Yang S.-P."/>
            <person name="Jones S.M."/>
            <person name="Marra M.A."/>
            <person name="Rocchi M."/>
            <person name="Schein J.E."/>
            <person name="Baertsch R."/>
            <person name="Clarke L."/>
            <person name="Csuros M."/>
            <person name="Glasscock J."/>
            <person name="Harris R.A."/>
            <person name="Havlak P."/>
            <person name="Jackson A.R."/>
            <person name="Jiang H."/>
            <person name="Liu Y."/>
            <person name="Messina D.N."/>
            <person name="Shen Y."/>
            <person name="Song H.X.-Z."/>
            <person name="Wylie T."/>
            <person name="Zhang L."/>
            <person name="Birney E."/>
            <person name="Han K."/>
            <person name="Konkel M.K."/>
            <person name="Lee J."/>
            <person name="Smit A.F.A."/>
            <person name="Ullmer B."/>
            <person name="Wang H."/>
            <person name="Xing J."/>
            <person name="Burhans R."/>
            <person name="Cheng Z."/>
            <person name="Karro J.E."/>
            <person name="Ma J."/>
            <person name="Raney B."/>
            <person name="She X."/>
            <person name="Cox M.J."/>
            <person name="Demuth J.P."/>
            <person name="Dumas L.J."/>
            <person name="Han S.-G."/>
            <person name="Hopkins J."/>
            <person name="Karimpour-Fard A."/>
            <person name="Kim Y.H."/>
            <person name="Pollack J.R."/>
            <person name="Vinar T."/>
            <person name="Addo-Quaye C."/>
            <person name="Degenhardt J."/>
            <person name="Denby A."/>
            <person name="Hubisz M.J."/>
            <person name="Indap A."/>
            <person name="Kosiol C."/>
            <person name="Lahn B.T."/>
            <person name="Lawson H.A."/>
            <person name="Marklein A."/>
            <person name="Nielsen R."/>
            <person name="Vallender E.J."/>
            <person name="Clark A.G."/>
            <person name="Ferguson B."/>
            <person name="Hernandez R.D."/>
            <person name="Hirani K."/>
            <person name="Kehrer-Sawatzki H."/>
            <person name="Kolb J."/>
            <person name="Patil S."/>
            <person name="Pu L.-L."/>
            <person name="Ren Y."/>
            <person name="Smith D.G."/>
            <person name="Wheeler D.A."/>
            <person name="Schenck I."/>
            <person name="Ball E.V."/>
            <person name="Chen R."/>
            <person name="Cooper D.N."/>
            <person name="Giardine B."/>
            <person name="Hsu F."/>
            <person name="Kent W.J."/>
            <person name="Lesk A."/>
            <person name="Nelson D.L."/>
            <person name="O'brien W.E."/>
            <person name="Pruefer K."/>
            <person name="Stenson P.D."/>
            <person name="Wallace J.C."/>
            <person name="Ke H."/>
            <person name="Liu X.-M."/>
            <person name="Wang P."/>
            <person name="Xiang A.P."/>
            <person name="Yang F."/>
            <person name="Barber G.P."/>
            <person name="Haussler D."/>
            <person name="Karolchik D."/>
            <person name="Kern A.D."/>
            <person name="Kuhn R.M."/>
            <person name="Smith K.E."/>
            <person name="Zwieg A.S."/>
        </authorList>
    </citation>
    <scope>NUCLEOTIDE SEQUENCE [LARGE SCALE GENOMIC DNA]</scope>
    <source>
        <strain evidence="2">17573</strain>
    </source>
</reference>
<reference evidence="1" key="2">
    <citation type="submission" date="2019-01" db="EMBL/GenBank/DDBJ databases">
        <authorList>
            <person name="Graves T."/>
            <person name="Eichler E.E."/>
            <person name="Wilson R.K."/>
        </authorList>
    </citation>
    <scope>NUCLEOTIDE SEQUENCE [LARGE SCALE GENOMIC DNA]</scope>
    <source>
        <strain evidence="1">17573</strain>
    </source>
</reference>
<protein>
    <submittedName>
        <fullName evidence="1">Uncharacterized protein</fullName>
    </submittedName>
</protein>
<name>A0A1D5Q6Q1_MACMU</name>
<accession>A0A1D5Q6Q1</accession>
<dbReference type="GeneTree" id="ENSGT00910000146522"/>
<organism evidence="1 2">
    <name type="scientific">Macaca mulatta</name>
    <name type="common">Rhesus macaque</name>
    <dbReference type="NCBI Taxonomy" id="9544"/>
    <lineage>
        <taxon>Eukaryota</taxon>
        <taxon>Metazoa</taxon>
        <taxon>Chordata</taxon>
        <taxon>Craniata</taxon>
        <taxon>Vertebrata</taxon>
        <taxon>Euteleostomi</taxon>
        <taxon>Mammalia</taxon>
        <taxon>Eutheria</taxon>
        <taxon>Euarchontoglires</taxon>
        <taxon>Primates</taxon>
        <taxon>Haplorrhini</taxon>
        <taxon>Catarrhini</taxon>
        <taxon>Cercopithecidae</taxon>
        <taxon>Cercopithecinae</taxon>
        <taxon>Macaca</taxon>
    </lineage>
</organism>
<dbReference type="OMA" id="LALCQAW"/>
<dbReference type="Proteomes" id="UP000006718">
    <property type="component" value="Chromosome 1"/>
</dbReference>